<accession>A0A852ZTR0</accession>
<dbReference type="SUPFAM" id="SSF55961">
    <property type="entry name" value="Bet v1-like"/>
    <property type="match status" value="1"/>
</dbReference>
<dbReference type="InterPro" id="IPR010419">
    <property type="entry name" value="CO_DH_gsu"/>
</dbReference>
<keyword evidence="2" id="KW-0472">Membrane</keyword>
<organism evidence="3 4">
    <name type="scientific">Allostreptomyces psammosilenae</name>
    <dbReference type="NCBI Taxonomy" id="1892865"/>
    <lineage>
        <taxon>Bacteria</taxon>
        <taxon>Bacillati</taxon>
        <taxon>Actinomycetota</taxon>
        <taxon>Actinomycetes</taxon>
        <taxon>Kitasatosporales</taxon>
        <taxon>Streptomycetaceae</taxon>
        <taxon>Allostreptomyces</taxon>
    </lineage>
</organism>
<dbReference type="PANTHER" id="PTHR38588:SF1">
    <property type="entry name" value="BLL0334 PROTEIN"/>
    <property type="match status" value="1"/>
</dbReference>
<name>A0A852ZTR0_9ACTN</name>
<evidence type="ECO:0000256" key="1">
    <source>
        <dbReference type="SAM" id="MobiDB-lite"/>
    </source>
</evidence>
<feature type="region of interest" description="Disordered" evidence="1">
    <location>
        <begin position="249"/>
        <end position="284"/>
    </location>
</feature>
<dbReference type="Proteomes" id="UP000567795">
    <property type="component" value="Unassembled WGS sequence"/>
</dbReference>
<dbReference type="PANTHER" id="PTHR38588">
    <property type="entry name" value="BLL0334 PROTEIN"/>
    <property type="match status" value="1"/>
</dbReference>
<dbReference type="AlphaFoldDB" id="A0A852ZTR0"/>
<dbReference type="Gene3D" id="3.30.530.20">
    <property type="match status" value="1"/>
</dbReference>
<feature type="compositionally biased region" description="Basic and acidic residues" evidence="1">
    <location>
        <begin position="262"/>
        <end position="271"/>
    </location>
</feature>
<feature type="compositionally biased region" description="Low complexity" evidence="1">
    <location>
        <begin position="205"/>
        <end position="214"/>
    </location>
</feature>
<dbReference type="InterPro" id="IPR023393">
    <property type="entry name" value="START-like_dom_sf"/>
</dbReference>
<keyword evidence="4" id="KW-1185">Reference proteome</keyword>
<feature type="region of interest" description="Disordered" evidence="1">
    <location>
        <begin position="171"/>
        <end position="195"/>
    </location>
</feature>
<keyword evidence="2" id="KW-1133">Transmembrane helix</keyword>
<keyword evidence="2" id="KW-0812">Transmembrane</keyword>
<protein>
    <submittedName>
        <fullName evidence="3">Carbon monoxide dehydrogenase subunit G</fullName>
    </submittedName>
</protein>
<feature type="transmembrane region" description="Helical" evidence="2">
    <location>
        <begin position="296"/>
        <end position="318"/>
    </location>
</feature>
<feature type="region of interest" description="Disordered" evidence="1">
    <location>
        <begin position="205"/>
        <end position="224"/>
    </location>
</feature>
<reference evidence="3 4" key="1">
    <citation type="submission" date="2020-07" db="EMBL/GenBank/DDBJ databases">
        <title>Sequencing the genomes of 1000 actinobacteria strains.</title>
        <authorList>
            <person name="Klenk H.-P."/>
        </authorList>
    </citation>
    <scope>NUCLEOTIDE SEQUENCE [LARGE SCALE GENOMIC DNA]</scope>
    <source>
        <strain evidence="3 4">DSM 42178</strain>
    </source>
</reference>
<evidence type="ECO:0000313" key="4">
    <source>
        <dbReference type="Proteomes" id="UP000567795"/>
    </source>
</evidence>
<proteinExistence type="predicted"/>
<comment type="caution">
    <text evidence="3">The sequence shown here is derived from an EMBL/GenBank/DDBJ whole genome shotgun (WGS) entry which is preliminary data.</text>
</comment>
<sequence length="327" mass="33247">MRHEIPVDAPLRRVWGVLHDPAALAAALPGFQPGDEDAATGAGARPRAETGGADPAEDADPGPLLAGRLRVRAGTATVTYRGSLRVEDTGPHTLRADLTAREVRGGEPVAAVVDIRLSPAPRPSAADAGSTLLVLDIVGEAGGRLGALAPRTRETALRRLLDRFGRGLTEHLSTTGAATEPDGEDAGAPDPFAEAAEAPGTVGAAGAAEGIEPPDAAEERRGYREGVAEAAVGRVVPGEVAEETIPEEPAAASAAARTMITRSEEEVDHAPPRGRYAPVPAARDRQPVTAPGGTQLRWVVLAALAVGAVGAAGAVGVVRRARAAHVG</sequence>
<dbReference type="EMBL" id="JACBZD010000001">
    <property type="protein sequence ID" value="NYI05235.1"/>
    <property type="molecule type" value="Genomic_DNA"/>
</dbReference>
<dbReference type="RefSeq" id="WP_179814006.1">
    <property type="nucleotide sequence ID" value="NZ_JACBZD010000001.1"/>
</dbReference>
<evidence type="ECO:0000256" key="2">
    <source>
        <dbReference type="SAM" id="Phobius"/>
    </source>
</evidence>
<gene>
    <name evidence="3" type="ORF">FHU37_002178</name>
</gene>
<feature type="region of interest" description="Disordered" evidence="1">
    <location>
        <begin position="28"/>
        <end position="64"/>
    </location>
</feature>
<evidence type="ECO:0000313" key="3">
    <source>
        <dbReference type="EMBL" id="NYI05235.1"/>
    </source>
</evidence>